<keyword evidence="2 7" id="KW-0285">Flavoprotein</keyword>
<gene>
    <name evidence="10" type="ORF">GCM10008090_05200</name>
</gene>
<evidence type="ECO:0000256" key="1">
    <source>
        <dbReference type="ARBA" id="ARBA00007118"/>
    </source>
</evidence>
<feature type="binding site" description="in other chain" evidence="8">
    <location>
        <begin position="10"/>
        <end position="12"/>
    </location>
    <ligand>
        <name>FMN</name>
        <dbReference type="ChEBI" id="CHEBI:58210"/>
        <note>ligand shared between dimeric partners</note>
    </ligand>
</feature>
<dbReference type="EC" id="1.-.-.-" evidence="7"/>
<reference evidence="10" key="1">
    <citation type="journal article" date="2014" name="Int. J. Syst. Evol. Microbiol.">
        <title>Complete genome sequence of Corynebacterium casei LMG S-19264T (=DSM 44701T), isolated from a smear-ripened cheese.</title>
        <authorList>
            <consortium name="US DOE Joint Genome Institute (JGI-PGF)"/>
            <person name="Walter F."/>
            <person name="Albersmeier A."/>
            <person name="Kalinowski J."/>
            <person name="Ruckert C."/>
        </authorList>
    </citation>
    <scope>NUCLEOTIDE SEQUENCE</scope>
    <source>
        <strain evidence="10">KCTC 12711</strain>
    </source>
</reference>
<feature type="binding site" evidence="8">
    <location>
        <position position="39"/>
    </location>
    <ligand>
        <name>FMN</name>
        <dbReference type="ChEBI" id="CHEBI:58210"/>
        <note>ligand shared between dimeric partners</note>
    </ligand>
</feature>
<reference evidence="10" key="2">
    <citation type="submission" date="2020-09" db="EMBL/GenBank/DDBJ databases">
        <authorList>
            <person name="Sun Q."/>
            <person name="Kim S."/>
        </authorList>
    </citation>
    <scope>NUCLEOTIDE SEQUENCE</scope>
    <source>
        <strain evidence="10">KCTC 12711</strain>
    </source>
</reference>
<evidence type="ECO:0000256" key="3">
    <source>
        <dbReference type="ARBA" id="ARBA00022643"/>
    </source>
</evidence>
<dbReference type="PIRSF" id="PIRSF000232">
    <property type="entry name" value="YdjA"/>
    <property type="match status" value="1"/>
</dbReference>
<evidence type="ECO:0000256" key="8">
    <source>
        <dbReference type="PIRSR" id="PIRSR000232-1"/>
    </source>
</evidence>
<evidence type="ECO:0000256" key="4">
    <source>
        <dbReference type="ARBA" id="ARBA00022857"/>
    </source>
</evidence>
<name>A0A918RIV1_9GAMM</name>
<protein>
    <recommendedName>
        <fullName evidence="7">Putative NAD(P)H nitroreductase</fullName>
        <ecNumber evidence="7">1.-.-.-</ecNumber>
    </recommendedName>
</protein>
<keyword evidence="4 7" id="KW-0521">NADP</keyword>
<dbReference type="CDD" id="cd02135">
    <property type="entry name" value="YdjA-like"/>
    <property type="match status" value="1"/>
</dbReference>
<keyword evidence="6 7" id="KW-0520">NAD</keyword>
<dbReference type="SUPFAM" id="SSF55469">
    <property type="entry name" value="FMN-dependent nitroreductase-like"/>
    <property type="match status" value="1"/>
</dbReference>
<dbReference type="InterPro" id="IPR052530">
    <property type="entry name" value="NAD(P)H_nitroreductase"/>
</dbReference>
<feature type="domain" description="Nitroreductase" evidence="9">
    <location>
        <begin position="16"/>
        <end position="164"/>
    </location>
</feature>
<accession>A0A918RIV1</accession>
<evidence type="ECO:0000256" key="6">
    <source>
        <dbReference type="ARBA" id="ARBA00023027"/>
    </source>
</evidence>
<dbReference type="PANTHER" id="PTHR43821:SF1">
    <property type="entry name" value="NAD(P)H NITROREDUCTASE YDJA-RELATED"/>
    <property type="match status" value="1"/>
</dbReference>
<evidence type="ECO:0000313" key="11">
    <source>
        <dbReference type="Proteomes" id="UP000614811"/>
    </source>
</evidence>
<sequence length="186" mass="20451">MDALDALHSRISVNLLEEPGPNTAQIDNIVRAGLRACDHKNLRPWRYLLIEGEARNKLGNLLSNAKETLDNAPLDPITRDKIEKKPLRAPTIIAVVAHITENPSVPKIEQLLSAGASAQMMMTAAFAQGIGAIWRSGALMFERGLHRELGLTENQELVGFLYLGTPKVSKPVPELSPNDFLSRWNG</sequence>
<keyword evidence="3 7" id="KW-0288">FMN</keyword>
<dbReference type="InterPro" id="IPR029479">
    <property type="entry name" value="Nitroreductase"/>
</dbReference>
<proteinExistence type="inferred from homology"/>
<evidence type="ECO:0000256" key="7">
    <source>
        <dbReference type="PIRNR" id="PIRNR000232"/>
    </source>
</evidence>
<keyword evidence="11" id="KW-1185">Reference proteome</keyword>
<dbReference type="InterPro" id="IPR000415">
    <property type="entry name" value="Nitroreductase-like"/>
</dbReference>
<dbReference type="PANTHER" id="PTHR43821">
    <property type="entry name" value="NAD(P)H NITROREDUCTASE YDJA-RELATED"/>
    <property type="match status" value="1"/>
</dbReference>
<dbReference type="RefSeq" id="WP_189398439.1">
    <property type="nucleotide sequence ID" value="NZ_BMXA01000001.1"/>
</dbReference>
<organism evidence="10 11">
    <name type="scientific">Arenicella chitinivorans</name>
    <dbReference type="NCBI Taxonomy" id="1329800"/>
    <lineage>
        <taxon>Bacteria</taxon>
        <taxon>Pseudomonadati</taxon>
        <taxon>Pseudomonadota</taxon>
        <taxon>Gammaproteobacteria</taxon>
        <taxon>Arenicellales</taxon>
        <taxon>Arenicellaceae</taxon>
        <taxon>Arenicella</taxon>
    </lineage>
</organism>
<evidence type="ECO:0000256" key="5">
    <source>
        <dbReference type="ARBA" id="ARBA00023002"/>
    </source>
</evidence>
<feature type="binding site" description="in other chain" evidence="8">
    <location>
        <begin position="134"/>
        <end position="136"/>
    </location>
    <ligand>
        <name>FMN</name>
        <dbReference type="ChEBI" id="CHEBI:58210"/>
        <note>ligand shared between dimeric partners</note>
    </ligand>
</feature>
<evidence type="ECO:0000259" key="9">
    <source>
        <dbReference type="Pfam" id="PF00881"/>
    </source>
</evidence>
<keyword evidence="5 7" id="KW-0560">Oxidoreductase</keyword>
<dbReference type="Pfam" id="PF00881">
    <property type="entry name" value="Nitroreductase"/>
    <property type="match status" value="1"/>
</dbReference>
<comment type="caution">
    <text evidence="10">The sequence shown here is derived from an EMBL/GenBank/DDBJ whole genome shotgun (WGS) entry which is preliminary data.</text>
</comment>
<dbReference type="EMBL" id="BMXA01000001">
    <property type="protein sequence ID" value="GGZ99556.1"/>
    <property type="molecule type" value="Genomic_DNA"/>
</dbReference>
<comment type="similarity">
    <text evidence="1 7">Belongs to the nitroreductase family.</text>
</comment>
<dbReference type="InterPro" id="IPR026021">
    <property type="entry name" value="YdjA-like"/>
</dbReference>
<dbReference type="AlphaFoldDB" id="A0A918RIV1"/>
<dbReference type="Gene3D" id="3.40.109.10">
    <property type="entry name" value="NADH Oxidase"/>
    <property type="match status" value="1"/>
</dbReference>
<comment type="cofactor">
    <cofactor evidence="8">
        <name>FMN</name>
        <dbReference type="ChEBI" id="CHEBI:58210"/>
    </cofactor>
    <text evidence="8">Binds 1 FMN per subunit.</text>
</comment>
<dbReference type="GO" id="GO:0016491">
    <property type="term" value="F:oxidoreductase activity"/>
    <property type="evidence" value="ECO:0007669"/>
    <property type="project" value="UniProtKB-UniRule"/>
</dbReference>
<evidence type="ECO:0000256" key="2">
    <source>
        <dbReference type="ARBA" id="ARBA00022630"/>
    </source>
</evidence>
<evidence type="ECO:0000313" key="10">
    <source>
        <dbReference type="EMBL" id="GGZ99556.1"/>
    </source>
</evidence>
<feature type="binding site" evidence="8">
    <location>
        <position position="35"/>
    </location>
    <ligand>
        <name>FMN</name>
        <dbReference type="ChEBI" id="CHEBI:58210"/>
        <note>ligand shared between dimeric partners</note>
    </ligand>
</feature>
<dbReference type="Proteomes" id="UP000614811">
    <property type="component" value="Unassembled WGS sequence"/>
</dbReference>